<comment type="caution">
    <text evidence="1">The sequence shown here is derived from an EMBL/GenBank/DDBJ whole genome shotgun (WGS) entry which is preliminary data.</text>
</comment>
<protein>
    <submittedName>
        <fullName evidence="1">Uncharacterized protein</fullName>
    </submittedName>
</protein>
<keyword evidence="2" id="KW-1185">Reference proteome</keyword>
<dbReference type="Proteomes" id="UP000651482">
    <property type="component" value="Unassembled WGS sequence"/>
</dbReference>
<evidence type="ECO:0000313" key="2">
    <source>
        <dbReference type="Proteomes" id="UP000651482"/>
    </source>
</evidence>
<dbReference type="AlphaFoldDB" id="A0A926D8U8"/>
<dbReference type="RefSeq" id="WP_249318837.1">
    <property type="nucleotide sequence ID" value="NZ_JACRSN010000006.1"/>
</dbReference>
<name>A0A926D8U8_9FIRM</name>
<proteinExistence type="predicted"/>
<gene>
    <name evidence="1" type="ORF">IAG03_05450</name>
</gene>
<sequence length="95" mass="10550">MFKKMLERTDPYQLSGFLMEGAEHPGNAEGSCSEQVRAAQGEILAMLRTLCEGRDDFDELSSKLFAQIGVCQQNYFEQGMKAGARIVLGLLDTKE</sequence>
<evidence type="ECO:0000313" key="1">
    <source>
        <dbReference type="EMBL" id="MBC8533457.1"/>
    </source>
</evidence>
<organism evidence="1 2">
    <name type="scientific">Yeguia hominis</name>
    <dbReference type="NCBI Taxonomy" id="2763662"/>
    <lineage>
        <taxon>Bacteria</taxon>
        <taxon>Bacillati</taxon>
        <taxon>Bacillota</taxon>
        <taxon>Clostridia</taxon>
        <taxon>Eubacteriales</taxon>
        <taxon>Yeguiaceae</taxon>
        <taxon>Yeguia</taxon>
    </lineage>
</organism>
<dbReference type="EMBL" id="JACRSN010000006">
    <property type="protein sequence ID" value="MBC8533457.1"/>
    <property type="molecule type" value="Genomic_DNA"/>
</dbReference>
<reference evidence="1" key="1">
    <citation type="submission" date="2020-08" db="EMBL/GenBank/DDBJ databases">
        <title>Genome public.</title>
        <authorList>
            <person name="Liu C."/>
            <person name="Sun Q."/>
        </authorList>
    </citation>
    <scope>NUCLEOTIDE SEQUENCE</scope>
    <source>
        <strain evidence="1">NSJ-40</strain>
    </source>
</reference>
<accession>A0A926D8U8</accession>